<dbReference type="FunFam" id="3.30.70.270:FF:000020">
    <property type="entry name" value="Transposon Tf2-6 polyprotein-like Protein"/>
    <property type="match status" value="1"/>
</dbReference>
<dbReference type="PROSITE" id="PS50994">
    <property type="entry name" value="INTEGRASE"/>
    <property type="match status" value="1"/>
</dbReference>
<dbReference type="InterPro" id="IPR041577">
    <property type="entry name" value="RT_RNaseH_2"/>
</dbReference>
<protein>
    <recommendedName>
        <fullName evidence="3">Gypsy retrotransposon integrase-like protein 1</fullName>
        <ecNumber evidence="2">3.1.26.4</ecNumber>
    </recommendedName>
</protein>
<dbReference type="InterPro" id="IPR012337">
    <property type="entry name" value="RNaseH-like_sf"/>
</dbReference>
<dbReference type="Pfam" id="PF17921">
    <property type="entry name" value="Integrase_H2C2"/>
    <property type="match status" value="1"/>
</dbReference>
<evidence type="ECO:0000256" key="1">
    <source>
        <dbReference type="ARBA" id="ARBA00010879"/>
    </source>
</evidence>
<accession>A0A669DYI0</accession>
<dbReference type="InterPro" id="IPR001584">
    <property type="entry name" value="Integrase_cat-core"/>
</dbReference>
<dbReference type="Gene3D" id="1.10.340.70">
    <property type="match status" value="1"/>
</dbReference>
<dbReference type="CDD" id="cd01647">
    <property type="entry name" value="RT_LTR"/>
    <property type="match status" value="1"/>
</dbReference>
<evidence type="ECO:0000313" key="6">
    <source>
        <dbReference type="Ensembl" id="ENSONIP00000065875.1"/>
    </source>
</evidence>
<sequence length="1020" mass="115821">MNVTFPSDFLGSTTAVDTLALVVPDVQSAQQPSILIGTNTLDLAYEKAFSDQQPSFPAPHGYRTVLKILEQRYRLANSNHHGIVKLHTDGPQTIPAGKTVALEGLIFGRCLQAEKAVLVEHPTSSPLPGGLMVPSCVMDFPSHQPYHLPVVICNQSDHDVTLPAKAIIAEISAIQSIQCQERSHDSMPPNPVTSGFNFNFGNSPITPEWKSRITEELNALHDVFAKHDLDFGKTDKVKQQIKLSDPTPFKQRPRPIHPQDLDAVRQHLKELVDSGVIRESDSPFASPIVVVRKKNGSVRLCIDYRKLNLQTIKDAYALPKLEDTFTALSGSEWFSVLDLKSGYYQIEMEEADKSKTAFVCPLGFYEFNRMPQGVTNAPSTFQRLMEKCMGEMNLKEVLVFIDDLIIFAPTLEEHERRLLKVLHRLKEFGLKLSVEKCMFFQKSVKYLGHVVSKDGVQTDPDKIETLKSWPVPKTLKELRSFLGFAGYYRRFIQGYSNIVKPLHDLTAGYPPSQRKLRATIKRDQYLDPKEPLASRWTPACQQAFDTIIKKLTTAPVLAFADPQKPYLLHTDASSAGLGAILYQEQQGQNQVIAYASRGLSRCESKYPAHKLEFLALKWAVTEKFHDYLYGTNFTVITDSNPLTYLLTSAKLDATSYRWLSALSTFSFKIMYRSGKQNLDADALSRRPHGELTNDQMSQKERERILRFTQHHLDQSSSISIDQHTVKAICDRQLVYSMAEETSTTALIQSLTAHTDSLPDSFINDTQFASPVVSQLTTAEIAERQREDQILRHVILLLETGESPPPVLRDELPELPLLLRDQHRMELQNGILVRRQVGDQLYYQLVLPQEFRAEVLSELHDKMGHLGIERTLDLVRRRFYWPKMANDVWNKVKTCERCTKRKALPERAAPLVNIRTYRPLELVCMDFLSLEPDRSRTKDILVITDHFTKYAVAVPTPNQKAKTVAKCLWDNFLVHYGIPEKLHSDQGPDFESRTIKELCKMAGIHKIRTTPYHPRGNPVER</sequence>
<feature type="domain" description="Integrase catalytic" evidence="5">
    <location>
        <begin position="914"/>
        <end position="1020"/>
    </location>
</feature>
<dbReference type="InterPro" id="IPR043128">
    <property type="entry name" value="Rev_trsase/Diguanyl_cyclase"/>
</dbReference>
<dbReference type="PANTHER" id="PTHR37984">
    <property type="entry name" value="PROTEIN CBG26694"/>
    <property type="match status" value="1"/>
</dbReference>
<dbReference type="Pfam" id="PF00078">
    <property type="entry name" value="RVT_1"/>
    <property type="match status" value="1"/>
</dbReference>
<dbReference type="InterPro" id="IPR050951">
    <property type="entry name" value="Retrovirus_Pol_polyprotein"/>
</dbReference>
<evidence type="ECO:0000259" key="5">
    <source>
        <dbReference type="PROSITE" id="PS50994"/>
    </source>
</evidence>
<keyword evidence="7" id="KW-1185">Reference proteome</keyword>
<reference evidence="6" key="3">
    <citation type="submission" date="2025-09" db="UniProtKB">
        <authorList>
            <consortium name="Ensembl"/>
        </authorList>
    </citation>
    <scope>IDENTIFICATION</scope>
</reference>
<dbReference type="Gene3D" id="3.30.420.10">
    <property type="entry name" value="Ribonuclease H-like superfamily/Ribonuclease H"/>
    <property type="match status" value="1"/>
</dbReference>
<reference evidence="6" key="2">
    <citation type="submission" date="2025-08" db="UniProtKB">
        <authorList>
            <consortium name="Ensembl"/>
        </authorList>
    </citation>
    <scope>IDENTIFICATION</scope>
</reference>
<proteinExistence type="inferred from homology"/>
<dbReference type="Proteomes" id="UP000005207">
    <property type="component" value="Linkage group LG20"/>
</dbReference>
<dbReference type="PANTHER" id="PTHR37984:SF15">
    <property type="entry name" value="INTEGRASE CATALYTIC DOMAIN-CONTAINING PROTEIN"/>
    <property type="match status" value="1"/>
</dbReference>
<dbReference type="InParanoid" id="A0A669DYI0"/>
<dbReference type="AlphaFoldDB" id="A0A669DYI0"/>
<dbReference type="GO" id="GO:0003676">
    <property type="term" value="F:nucleic acid binding"/>
    <property type="evidence" value="ECO:0007669"/>
    <property type="project" value="InterPro"/>
</dbReference>
<dbReference type="FunFam" id="3.10.20.370:FF:000001">
    <property type="entry name" value="Retrovirus-related Pol polyprotein from transposon 17.6-like protein"/>
    <property type="match status" value="1"/>
</dbReference>
<dbReference type="FunFam" id="3.10.10.10:FF:000004">
    <property type="entry name" value="Uncharacterized protein"/>
    <property type="match status" value="1"/>
</dbReference>
<evidence type="ECO:0000256" key="3">
    <source>
        <dbReference type="ARBA" id="ARBA00039658"/>
    </source>
</evidence>
<dbReference type="InterPro" id="IPR043502">
    <property type="entry name" value="DNA/RNA_pol_sf"/>
</dbReference>
<comment type="similarity">
    <text evidence="1">Belongs to the beta type-B retroviral polymerase family. HERV class-II K(HML-2) pol subfamily.</text>
</comment>
<dbReference type="FunFam" id="1.10.340.70:FF:000001">
    <property type="entry name" value="Retrovirus-related Pol polyprotein from transposon gypsy-like Protein"/>
    <property type="match status" value="1"/>
</dbReference>
<dbReference type="Ensembl" id="ENSONIT00000055677.1">
    <property type="protein sequence ID" value="ENSONIP00000065875.1"/>
    <property type="gene ID" value="ENSONIG00000042149.1"/>
</dbReference>
<dbReference type="PROSITE" id="PS50878">
    <property type="entry name" value="RT_POL"/>
    <property type="match status" value="1"/>
</dbReference>
<dbReference type="Gene3D" id="3.10.10.10">
    <property type="entry name" value="HIV Type 1 Reverse Transcriptase, subunit A, domain 1"/>
    <property type="match status" value="1"/>
</dbReference>
<dbReference type="Pfam" id="PF00665">
    <property type="entry name" value="rve"/>
    <property type="match status" value="1"/>
</dbReference>
<dbReference type="GO" id="GO:0004523">
    <property type="term" value="F:RNA-DNA hybrid ribonuclease activity"/>
    <property type="evidence" value="ECO:0007669"/>
    <property type="project" value="UniProtKB-EC"/>
</dbReference>
<dbReference type="GO" id="GO:0015074">
    <property type="term" value="P:DNA integration"/>
    <property type="evidence" value="ECO:0007669"/>
    <property type="project" value="InterPro"/>
</dbReference>
<dbReference type="GeneTree" id="ENSGT01100000263500"/>
<dbReference type="OMA" id="TSWPVPK"/>
<dbReference type="Pfam" id="PF17919">
    <property type="entry name" value="RT_RNaseH_2"/>
    <property type="match status" value="1"/>
</dbReference>
<evidence type="ECO:0000259" key="4">
    <source>
        <dbReference type="PROSITE" id="PS50878"/>
    </source>
</evidence>
<dbReference type="CDD" id="cd09274">
    <property type="entry name" value="RNase_HI_RT_Ty3"/>
    <property type="match status" value="1"/>
</dbReference>
<dbReference type="InterPro" id="IPR041588">
    <property type="entry name" value="Integrase_H2C2"/>
</dbReference>
<organism evidence="6 7">
    <name type="scientific">Oreochromis niloticus</name>
    <name type="common">Nile tilapia</name>
    <name type="synonym">Tilapia nilotica</name>
    <dbReference type="NCBI Taxonomy" id="8128"/>
    <lineage>
        <taxon>Eukaryota</taxon>
        <taxon>Metazoa</taxon>
        <taxon>Chordata</taxon>
        <taxon>Craniata</taxon>
        <taxon>Vertebrata</taxon>
        <taxon>Euteleostomi</taxon>
        <taxon>Actinopterygii</taxon>
        <taxon>Neopterygii</taxon>
        <taxon>Teleostei</taxon>
        <taxon>Neoteleostei</taxon>
        <taxon>Acanthomorphata</taxon>
        <taxon>Ovalentaria</taxon>
        <taxon>Cichlomorphae</taxon>
        <taxon>Cichliformes</taxon>
        <taxon>Cichlidae</taxon>
        <taxon>African cichlids</taxon>
        <taxon>Pseudocrenilabrinae</taxon>
        <taxon>Oreochromini</taxon>
        <taxon>Oreochromis</taxon>
    </lineage>
</organism>
<reference evidence="7" key="1">
    <citation type="submission" date="2012-01" db="EMBL/GenBank/DDBJ databases">
        <title>The Genome Sequence of Oreochromis niloticus (Nile Tilapia).</title>
        <authorList>
            <consortium name="Broad Institute Genome Assembly Team"/>
            <consortium name="Broad Institute Sequencing Platform"/>
            <person name="Di Palma F."/>
            <person name="Johnson J."/>
            <person name="Lander E.S."/>
            <person name="Lindblad-Toh K."/>
        </authorList>
    </citation>
    <scope>NUCLEOTIDE SEQUENCE [LARGE SCALE GENOMIC DNA]</scope>
</reference>
<dbReference type="Gene3D" id="3.30.70.270">
    <property type="match status" value="2"/>
</dbReference>
<feature type="domain" description="Reverse transcriptase" evidence="4">
    <location>
        <begin position="272"/>
        <end position="451"/>
    </location>
</feature>
<dbReference type="InterPro" id="IPR036397">
    <property type="entry name" value="RNaseH_sf"/>
</dbReference>
<dbReference type="SUPFAM" id="SSF53098">
    <property type="entry name" value="Ribonuclease H-like"/>
    <property type="match status" value="1"/>
</dbReference>
<evidence type="ECO:0000256" key="2">
    <source>
        <dbReference type="ARBA" id="ARBA00012180"/>
    </source>
</evidence>
<dbReference type="EC" id="3.1.26.4" evidence="2"/>
<dbReference type="SUPFAM" id="SSF56672">
    <property type="entry name" value="DNA/RNA polymerases"/>
    <property type="match status" value="1"/>
</dbReference>
<evidence type="ECO:0000313" key="7">
    <source>
        <dbReference type="Proteomes" id="UP000005207"/>
    </source>
</evidence>
<name>A0A669DYI0_ORENI</name>
<dbReference type="InterPro" id="IPR000477">
    <property type="entry name" value="RT_dom"/>
</dbReference>